<name>A0A8J5VN15_ZIZPA</name>
<evidence type="ECO:0000256" key="1">
    <source>
        <dbReference type="SAM" id="MobiDB-lite"/>
    </source>
</evidence>
<proteinExistence type="predicted"/>
<dbReference type="EMBL" id="JAAALK010000285">
    <property type="protein sequence ID" value="KAG8064546.1"/>
    <property type="molecule type" value="Genomic_DNA"/>
</dbReference>
<dbReference type="OrthoDB" id="2020701at2759"/>
<dbReference type="PANTHER" id="PTHR31407:SF3">
    <property type="entry name" value="PSBP DOMAIN-CONTAINING PROTEIN 2, CHLOROPLASTIC"/>
    <property type="match status" value="1"/>
</dbReference>
<organism evidence="3 4">
    <name type="scientific">Zizania palustris</name>
    <name type="common">Northern wild rice</name>
    <dbReference type="NCBI Taxonomy" id="103762"/>
    <lineage>
        <taxon>Eukaryota</taxon>
        <taxon>Viridiplantae</taxon>
        <taxon>Streptophyta</taxon>
        <taxon>Embryophyta</taxon>
        <taxon>Tracheophyta</taxon>
        <taxon>Spermatophyta</taxon>
        <taxon>Magnoliopsida</taxon>
        <taxon>Liliopsida</taxon>
        <taxon>Poales</taxon>
        <taxon>Poaceae</taxon>
        <taxon>BOP clade</taxon>
        <taxon>Oryzoideae</taxon>
        <taxon>Oryzeae</taxon>
        <taxon>Zizaniinae</taxon>
        <taxon>Zizania</taxon>
    </lineage>
</organism>
<dbReference type="InterPro" id="IPR002683">
    <property type="entry name" value="PsbP_C"/>
</dbReference>
<evidence type="ECO:0000259" key="2">
    <source>
        <dbReference type="Pfam" id="PF01789"/>
    </source>
</evidence>
<dbReference type="GO" id="GO:0015979">
    <property type="term" value="P:photosynthesis"/>
    <property type="evidence" value="ECO:0007669"/>
    <property type="project" value="InterPro"/>
</dbReference>
<sequence length="332" mass="36090">MPLASFPRRGPLLRLAGRAQRLPPPGATAPKCASSPPSPPVLTRRAASAGSLLLAALPFPASSPQIPVASAAEAVAEERGGGSGGELELERYTDPDEGFTLLKPASWLKVEKAGATALFQQEGKGSNNVGVVVNPVRLSSLTEFGTPQFVAERLIQAEKKKESTKSAEVISIGERSGHGGLTVYEIEYLLDSTRGGMKRIFSAAFVANRKLYLLNIAHSDSQEKPLFDLFKLLRTTRSSLADRVHCECSFMLPDSHSGILLFHTKQGNIQKNLFVGSSQNPSNHASIPHIDLERNLEMDHPCDIMPDNEKTLKLNMLAHQHRMKKTLLDSRN</sequence>
<dbReference type="AlphaFoldDB" id="A0A8J5VN15"/>
<accession>A0A8J5VN15</accession>
<dbReference type="GO" id="GO:0019898">
    <property type="term" value="C:extrinsic component of membrane"/>
    <property type="evidence" value="ECO:0007669"/>
    <property type="project" value="InterPro"/>
</dbReference>
<keyword evidence="4" id="KW-1185">Reference proteome</keyword>
<dbReference type="PANTHER" id="PTHR31407">
    <property type="match status" value="1"/>
</dbReference>
<dbReference type="Pfam" id="PF01789">
    <property type="entry name" value="PsbP"/>
    <property type="match status" value="1"/>
</dbReference>
<feature type="domain" description="PsbP C-terminal" evidence="2">
    <location>
        <begin position="89"/>
        <end position="222"/>
    </location>
</feature>
<evidence type="ECO:0000313" key="3">
    <source>
        <dbReference type="EMBL" id="KAG8064546.1"/>
    </source>
</evidence>
<comment type="caution">
    <text evidence="3">The sequence shown here is derived from an EMBL/GenBank/DDBJ whole genome shotgun (WGS) entry which is preliminary data.</text>
</comment>
<evidence type="ECO:0000313" key="4">
    <source>
        <dbReference type="Proteomes" id="UP000729402"/>
    </source>
</evidence>
<feature type="region of interest" description="Disordered" evidence="1">
    <location>
        <begin position="20"/>
        <end position="43"/>
    </location>
</feature>
<dbReference type="GO" id="GO:0009654">
    <property type="term" value="C:photosystem II oxygen evolving complex"/>
    <property type="evidence" value="ECO:0007669"/>
    <property type="project" value="InterPro"/>
</dbReference>
<reference evidence="3" key="2">
    <citation type="submission" date="2021-02" db="EMBL/GenBank/DDBJ databases">
        <authorList>
            <person name="Kimball J.A."/>
            <person name="Haas M.W."/>
            <person name="Macchietto M."/>
            <person name="Kono T."/>
            <person name="Duquette J."/>
            <person name="Shao M."/>
        </authorList>
    </citation>
    <scope>NUCLEOTIDE SEQUENCE</scope>
    <source>
        <tissue evidence="3">Fresh leaf tissue</tissue>
    </source>
</reference>
<reference evidence="3" key="1">
    <citation type="journal article" date="2021" name="bioRxiv">
        <title>Whole Genome Assembly and Annotation of Northern Wild Rice, Zizania palustris L., Supports a Whole Genome Duplication in the Zizania Genus.</title>
        <authorList>
            <person name="Haas M."/>
            <person name="Kono T."/>
            <person name="Macchietto M."/>
            <person name="Millas R."/>
            <person name="McGilp L."/>
            <person name="Shao M."/>
            <person name="Duquette J."/>
            <person name="Hirsch C.N."/>
            <person name="Kimball J."/>
        </authorList>
    </citation>
    <scope>NUCLEOTIDE SEQUENCE</scope>
    <source>
        <tissue evidence="3">Fresh leaf tissue</tissue>
    </source>
</reference>
<dbReference type="Proteomes" id="UP000729402">
    <property type="component" value="Unassembled WGS sequence"/>
</dbReference>
<dbReference type="GO" id="GO:0005509">
    <property type="term" value="F:calcium ion binding"/>
    <property type="evidence" value="ECO:0007669"/>
    <property type="project" value="InterPro"/>
</dbReference>
<protein>
    <recommendedName>
        <fullName evidence="2">PsbP C-terminal domain-containing protein</fullName>
    </recommendedName>
</protein>
<gene>
    <name evidence="3" type="ORF">GUJ93_ZPchr0004g39544</name>
</gene>